<proteinExistence type="predicted"/>
<evidence type="ECO:0000313" key="3">
    <source>
        <dbReference type="Proteomes" id="UP000198506"/>
    </source>
</evidence>
<name>A0AA94HKM6_9MICO</name>
<dbReference type="GO" id="GO:1990189">
    <property type="term" value="F:protein N-terminal-serine acetyltransferase activity"/>
    <property type="evidence" value="ECO:0007669"/>
    <property type="project" value="TreeGrafter"/>
</dbReference>
<dbReference type="RefSeq" id="WP_318255296.1">
    <property type="nucleotide sequence ID" value="NZ_FOZN01000001.1"/>
</dbReference>
<evidence type="ECO:0000313" key="2">
    <source>
        <dbReference type="EMBL" id="SFS01181.1"/>
    </source>
</evidence>
<dbReference type="PANTHER" id="PTHR43441:SF10">
    <property type="entry name" value="ACETYLTRANSFERASE"/>
    <property type="match status" value="1"/>
</dbReference>
<sequence>MPSPTSDRASADTATVARLRPWRPERDAAAVLAAFSASADLHRQAPPIATLADAQGYLAAIAADALAIEQGGEAVGCVMAAEREPRHGTAWVSYWLAPHARGMGLATRALDTLSRQLFADGLHRLELGARANNPASIAVAERAGYLREGVERERLRYLDEHGRPERFDIVRFARLATDPAPALEPLGAARG</sequence>
<protein>
    <submittedName>
        <fullName evidence="2">Acetyltransferase (GNAT) domain-containing protein</fullName>
    </submittedName>
</protein>
<dbReference type="GO" id="GO:0005737">
    <property type="term" value="C:cytoplasm"/>
    <property type="evidence" value="ECO:0007669"/>
    <property type="project" value="TreeGrafter"/>
</dbReference>
<dbReference type="SUPFAM" id="SSF55729">
    <property type="entry name" value="Acyl-CoA N-acyltransferases (Nat)"/>
    <property type="match status" value="1"/>
</dbReference>
<dbReference type="PROSITE" id="PS51186">
    <property type="entry name" value="GNAT"/>
    <property type="match status" value="1"/>
</dbReference>
<organism evidence="2 3">
    <name type="scientific">Agrococcus baldri</name>
    <dbReference type="NCBI Taxonomy" id="153730"/>
    <lineage>
        <taxon>Bacteria</taxon>
        <taxon>Bacillati</taxon>
        <taxon>Actinomycetota</taxon>
        <taxon>Actinomycetes</taxon>
        <taxon>Micrococcales</taxon>
        <taxon>Microbacteriaceae</taxon>
        <taxon>Agrococcus</taxon>
    </lineage>
</organism>
<comment type="caution">
    <text evidence="2">The sequence shown here is derived from an EMBL/GenBank/DDBJ whole genome shotgun (WGS) entry which is preliminary data.</text>
</comment>
<dbReference type="Pfam" id="PF13302">
    <property type="entry name" value="Acetyltransf_3"/>
    <property type="match status" value="1"/>
</dbReference>
<dbReference type="CDD" id="cd04301">
    <property type="entry name" value="NAT_SF"/>
    <property type="match status" value="1"/>
</dbReference>
<evidence type="ECO:0000259" key="1">
    <source>
        <dbReference type="PROSITE" id="PS51186"/>
    </source>
</evidence>
<dbReference type="EMBL" id="FOZN01000001">
    <property type="protein sequence ID" value="SFS01181.1"/>
    <property type="molecule type" value="Genomic_DNA"/>
</dbReference>
<keyword evidence="3" id="KW-1185">Reference proteome</keyword>
<dbReference type="InterPro" id="IPR051908">
    <property type="entry name" value="Ribosomal_N-acetyltransferase"/>
</dbReference>
<feature type="domain" description="N-acetyltransferase" evidence="1">
    <location>
        <begin position="17"/>
        <end position="170"/>
    </location>
</feature>
<accession>A0AA94HKM6</accession>
<gene>
    <name evidence="2" type="ORF">SAMN04487783_0522</name>
</gene>
<dbReference type="PANTHER" id="PTHR43441">
    <property type="entry name" value="RIBOSOMAL-PROTEIN-SERINE ACETYLTRANSFERASE"/>
    <property type="match status" value="1"/>
</dbReference>
<reference evidence="2 3" key="1">
    <citation type="submission" date="2016-10" db="EMBL/GenBank/DDBJ databases">
        <authorList>
            <person name="Varghese N."/>
            <person name="Submissions S."/>
        </authorList>
    </citation>
    <scope>NUCLEOTIDE SEQUENCE [LARGE SCALE GENOMIC DNA]</scope>
    <source>
        <strain evidence="2 3">IAM 15147</strain>
    </source>
</reference>
<dbReference type="GO" id="GO:0008999">
    <property type="term" value="F:protein-N-terminal-alanine acetyltransferase activity"/>
    <property type="evidence" value="ECO:0007669"/>
    <property type="project" value="TreeGrafter"/>
</dbReference>
<dbReference type="Proteomes" id="UP000198506">
    <property type="component" value="Unassembled WGS sequence"/>
</dbReference>
<dbReference type="AlphaFoldDB" id="A0AA94HKM6"/>
<dbReference type="InterPro" id="IPR000182">
    <property type="entry name" value="GNAT_dom"/>
</dbReference>
<dbReference type="InterPro" id="IPR016181">
    <property type="entry name" value="Acyl_CoA_acyltransferase"/>
</dbReference>
<dbReference type="Gene3D" id="3.40.630.30">
    <property type="match status" value="1"/>
</dbReference>